<gene>
    <name evidence="2" type="ORF">BGZ95_000075</name>
</gene>
<dbReference type="EMBL" id="JAAAIL010001001">
    <property type="protein sequence ID" value="KAG0272062.1"/>
    <property type="molecule type" value="Genomic_DNA"/>
</dbReference>
<keyword evidence="3" id="KW-1185">Reference proteome</keyword>
<accession>A0AAD4H4P9</accession>
<evidence type="ECO:0000313" key="2">
    <source>
        <dbReference type="EMBL" id="KAG0272062.1"/>
    </source>
</evidence>
<comment type="caution">
    <text evidence="2">The sequence shown here is derived from an EMBL/GenBank/DDBJ whole genome shotgun (WGS) entry which is preliminary data.</text>
</comment>
<organism evidence="2 3">
    <name type="scientific">Linnemannia exigua</name>
    <dbReference type="NCBI Taxonomy" id="604196"/>
    <lineage>
        <taxon>Eukaryota</taxon>
        <taxon>Fungi</taxon>
        <taxon>Fungi incertae sedis</taxon>
        <taxon>Mucoromycota</taxon>
        <taxon>Mortierellomycotina</taxon>
        <taxon>Mortierellomycetes</taxon>
        <taxon>Mortierellales</taxon>
        <taxon>Mortierellaceae</taxon>
        <taxon>Linnemannia</taxon>
    </lineage>
</organism>
<protein>
    <submittedName>
        <fullName evidence="2">Uncharacterized protein</fullName>
    </submittedName>
</protein>
<sequence length="92" mass="10319">MNIRLFVLSMTSVIFLVPLLAQATPVTAPAEAQTKPEVVKAELVQCDTEEEENLQLDITIGQCTQFPDQYLCQVKFANSELYDCALYENFQG</sequence>
<evidence type="ECO:0000256" key="1">
    <source>
        <dbReference type="SAM" id="SignalP"/>
    </source>
</evidence>
<dbReference type="AlphaFoldDB" id="A0AAD4H4P9"/>
<evidence type="ECO:0000313" key="3">
    <source>
        <dbReference type="Proteomes" id="UP001194580"/>
    </source>
</evidence>
<feature type="signal peptide" evidence="1">
    <location>
        <begin position="1"/>
        <end position="23"/>
    </location>
</feature>
<feature type="non-terminal residue" evidence="2">
    <location>
        <position position="92"/>
    </location>
</feature>
<dbReference type="Proteomes" id="UP001194580">
    <property type="component" value="Unassembled WGS sequence"/>
</dbReference>
<keyword evidence="1" id="KW-0732">Signal</keyword>
<name>A0AAD4H4P9_9FUNG</name>
<feature type="chain" id="PRO_5042120240" evidence="1">
    <location>
        <begin position="24"/>
        <end position="92"/>
    </location>
</feature>
<proteinExistence type="predicted"/>
<reference evidence="2" key="1">
    <citation type="journal article" date="2020" name="Fungal Divers.">
        <title>Resolving the Mortierellaceae phylogeny through synthesis of multi-gene phylogenetics and phylogenomics.</title>
        <authorList>
            <person name="Vandepol N."/>
            <person name="Liber J."/>
            <person name="Desiro A."/>
            <person name="Na H."/>
            <person name="Kennedy M."/>
            <person name="Barry K."/>
            <person name="Grigoriev I.V."/>
            <person name="Miller A.N."/>
            <person name="O'Donnell K."/>
            <person name="Stajich J.E."/>
            <person name="Bonito G."/>
        </authorList>
    </citation>
    <scope>NUCLEOTIDE SEQUENCE</scope>
    <source>
        <strain evidence="2">NRRL 28262</strain>
    </source>
</reference>